<feature type="signal peptide" evidence="1">
    <location>
        <begin position="1"/>
        <end position="26"/>
    </location>
</feature>
<dbReference type="Proteomes" id="UP000015453">
    <property type="component" value="Unassembled WGS sequence"/>
</dbReference>
<evidence type="ECO:0008006" key="4">
    <source>
        <dbReference type="Google" id="ProtNLM"/>
    </source>
</evidence>
<accession>S8DM62</accession>
<organism evidence="2 3">
    <name type="scientific">Genlisea aurea</name>
    <dbReference type="NCBI Taxonomy" id="192259"/>
    <lineage>
        <taxon>Eukaryota</taxon>
        <taxon>Viridiplantae</taxon>
        <taxon>Streptophyta</taxon>
        <taxon>Embryophyta</taxon>
        <taxon>Tracheophyta</taxon>
        <taxon>Spermatophyta</taxon>
        <taxon>Magnoliopsida</taxon>
        <taxon>eudicotyledons</taxon>
        <taxon>Gunneridae</taxon>
        <taxon>Pentapetalae</taxon>
        <taxon>asterids</taxon>
        <taxon>lamiids</taxon>
        <taxon>Lamiales</taxon>
        <taxon>Lentibulariaceae</taxon>
        <taxon>Genlisea</taxon>
    </lineage>
</organism>
<keyword evidence="3" id="KW-1185">Reference proteome</keyword>
<dbReference type="AlphaFoldDB" id="S8DM62"/>
<name>S8DM62_9LAMI</name>
<proteinExistence type="predicted"/>
<protein>
    <recommendedName>
        <fullName evidence="4">Knottin scorpion toxin-like domain-containing protein</fullName>
    </recommendedName>
</protein>
<keyword evidence="1" id="KW-0732">Signal</keyword>
<evidence type="ECO:0000313" key="3">
    <source>
        <dbReference type="Proteomes" id="UP000015453"/>
    </source>
</evidence>
<sequence length="74" mass="8350">MKKTSTISTLLVLLFLLSQTPHEVGAKICDLATEVRCFSDRPCVDMCANLGYRVGFCEFRGFEPRLCICRNIDC</sequence>
<evidence type="ECO:0000256" key="1">
    <source>
        <dbReference type="SAM" id="SignalP"/>
    </source>
</evidence>
<dbReference type="EMBL" id="AUSU01005049">
    <property type="protein sequence ID" value="EPS64078.1"/>
    <property type="molecule type" value="Genomic_DNA"/>
</dbReference>
<gene>
    <name evidence="2" type="ORF">M569_10705</name>
</gene>
<comment type="caution">
    <text evidence="2">The sequence shown here is derived from an EMBL/GenBank/DDBJ whole genome shotgun (WGS) entry which is preliminary data.</text>
</comment>
<reference evidence="2 3" key="1">
    <citation type="journal article" date="2013" name="BMC Genomics">
        <title>The miniature genome of a carnivorous plant Genlisea aurea contains a low number of genes and short non-coding sequences.</title>
        <authorList>
            <person name="Leushkin E.V."/>
            <person name="Sutormin R.A."/>
            <person name="Nabieva E.R."/>
            <person name="Penin A.A."/>
            <person name="Kondrashov A.S."/>
            <person name="Logacheva M.D."/>
        </authorList>
    </citation>
    <scope>NUCLEOTIDE SEQUENCE [LARGE SCALE GENOMIC DNA]</scope>
</reference>
<feature type="chain" id="PRO_5004562370" description="Knottin scorpion toxin-like domain-containing protein" evidence="1">
    <location>
        <begin position="27"/>
        <end position="74"/>
    </location>
</feature>
<evidence type="ECO:0000313" key="2">
    <source>
        <dbReference type="EMBL" id="EPS64078.1"/>
    </source>
</evidence>